<evidence type="ECO:0000259" key="10">
    <source>
        <dbReference type="PROSITE" id="PS51866"/>
    </source>
</evidence>
<dbReference type="InterPro" id="IPR005116">
    <property type="entry name" value="Transp-assoc_OB_typ1"/>
</dbReference>
<evidence type="ECO:0000256" key="6">
    <source>
        <dbReference type="ARBA" id="ARBA00022967"/>
    </source>
</evidence>
<dbReference type="EMBL" id="WBUI01000002">
    <property type="protein sequence ID" value="KAB2934881.1"/>
    <property type="molecule type" value="Genomic_DNA"/>
</dbReference>
<sequence>MNKTNTAGVDVQVDAHLAIEGRFALTLNAFELNVEFLLPGKGVTVICGSSGAGKSTFLRCLAGLERPHSSYLKVRGEVWQDSSSRIFLPAHKRSIGMVFQAPSLFTHLSVRQNLLFGRKKAKPRSDLEKSEYLFDSLMAGLGLDRLFSSMENEEGEEFQGIVHMLGIGGLLNRHVGQLSGGEMQRVGIARALLRQPQVLLMDEPLASLDQRRKDEILPYLERLHAELTLPVVYVTHSREEALRLADRVIEMEGGRIVRSGTPGQILYQATSQGDDVRSEFNAVVEDLESDGLSRLKIGSSDLYILSQGSVPGDSVRCRIPASDISIALSRSADSSVLNQLPCTVIAIERSSIPAHLLVKLLLDDCETVLFARITERSCRQLGVLPGKSVWAQIKAVAIQA</sequence>
<evidence type="ECO:0000256" key="4">
    <source>
        <dbReference type="ARBA" id="ARBA00022741"/>
    </source>
</evidence>
<keyword evidence="7" id="KW-0472">Membrane</keyword>
<evidence type="ECO:0000259" key="9">
    <source>
        <dbReference type="PROSITE" id="PS50893"/>
    </source>
</evidence>
<dbReference type="AlphaFoldDB" id="A0A833H4U0"/>
<dbReference type="PROSITE" id="PS51866">
    <property type="entry name" value="MOP"/>
    <property type="match status" value="1"/>
</dbReference>
<name>A0A833H4U0_9LEPT</name>
<dbReference type="Gene3D" id="3.40.50.300">
    <property type="entry name" value="P-loop containing nucleotide triphosphate hydrolases"/>
    <property type="match status" value="1"/>
</dbReference>
<dbReference type="Pfam" id="PF03459">
    <property type="entry name" value="TOBE"/>
    <property type="match status" value="1"/>
</dbReference>
<keyword evidence="6" id="KW-1278">Translocase</keyword>
<dbReference type="Gene3D" id="2.40.50.100">
    <property type="match status" value="1"/>
</dbReference>
<dbReference type="InterPro" id="IPR008995">
    <property type="entry name" value="Mo/tungstate-bd_C_term_dom"/>
</dbReference>
<dbReference type="SUPFAM" id="SSF50331">
    <property type="entry name" value="MOP-like"/>
    <property type="match status" value="1"/>
</dbReference>
<dbReference type="PANTHER" id="PTHR43514:SF10">
    <property type="entry name" value="MOLYBDENUM IMPORT ATP-BINDING PROTEIN MODC 2"/>
    <property type="match status" value="1"/>
</dbReference>
<keyword evidence="4" id="KW-0547">Nucleotide-binding</keyword>
<dbReference type="GO" id="GO:0015689">
    <property type="term" value="P:molybdate ion transport"/>
    <property type="evidence" value="ECO:0007669"/>
    <property type="project" value="InterPro"/>
</dbReference>
<evidence type="ECO:0000313" key="11">
    <source>
        <dbReference type="EMBL" id="KAB2934881.1"/>
    </source>
</evidence>
<dbReference type="SMART" id="SM00382">
    <property type="entry name" value="AAA"/>
    <property type="match status" value="1"/>
</dbReference>
<accession>A0A833H4U0</accession>
<organism evidence="11 12">
    <name type="scientific">Leptonema illini</name>
    <dbReference type="NCBI Taxonomy" id="183"/>
    <lineage>
        <taxon>Bacteria</taxon>
        <taxon>Pseudomonadati</taxon>
        <taxon>Spirochaetota</taxon>
        <taxon>Spirochaetia</taxon>
        <taxon>Leptospirales</taxon>
        <taxon>Leptospiraceae</taxon>
        <taxon>Leptonema</taxon>
    </lineage>
</organism>
<keyword evidence="2" id="KW-1003">Cell membrane</keyword>
<evidence type="ECO:0000256" key="1">
    <source>
        <dbReference type="ARBA" id="ARBA00022448"/>
    </source>
</evidence>
<comment type="caution">
    <text evidence="11">The sequence shown here is derived from an EMBL/GenBank/DDBJ whole genome shotgun (WGS) entry which is preliminary data.</text>
</comment>
<dbReference type="InterPro" id="IPR003593">
    <property type="entry name" value="AAA+_ATPase"/>
</dbReference>
<dbReference type="GO" id="GO:0016887">
    <property type="term" value="F:ATP hydrolysis activity"/>
    <property type="evidence" value="ECO:0007669"/>
    <property type="project" value="InterPro"/>
</dbReference>
<protein>
    <submittedName>
        <fullName evidence="11">ATP-binding cassette domain-containing protein</fullName>
    </submittedName>
</protein>
<keyword evidence="1" id="KW-0813">Transport</keyword>
<evidence type="ECO:0000256" key="7">
    <source>
        <dbReference type="ARBA" id="ARBA00023136"/>
    </source>
</evidence>
<gene>
    <name evidence="11" type="ORF">F9K24_03630</name>
</gene>
<keyword evidence="5 11" id="KW-0067">ATP-binding</keyword>
<dbReference type="SUPFAM" id="SSF52540">
    <property type="entry name" value="P-loop containing nucleoside triphosphate hydrolases"/>
    <property type="match status" value="1"/>
</dbReference>
<evidence type="ECO:0000256" key="2">
    <source>
        <dbReference type="ARBA" id="ARBA00022475"/>
    </source>
</evidence>
<reference evidence="11 12" key="1">
    <citation type="submission" date="2019-10" db="EMBL/GenBank/DDBJ databases">
        <title>Extracellular Electron Transfer in a Candidatus Methanoperedens spp. Enrichment Culture.</title>
        <authorList>
            <person name="Berger S."/>
            <person name="Rangel Shaw D."/>
            <person name="Berben T."/>
            <person name="In 'T Zandt M."/>
            <person name="Frank J."/>
            <person name="Reimann J."/>
            <person name="Jetten M.S.M."/>
            <person name="Welte C.U."/>
        </authorList>
    </citation>
    <scope>NUCLEOTIDE SEQUENCE [LARGE SCALE GENOMIC DNA]</scope>
    <source>
        <strain evidence="11">SB12</strain>
    </source>
</reference>
<proteinExistence type="predicted"/>
<dbReference type="PANTHER" id="PTHR43514">
    <property type="entry name" value="ABC TRANSPORTER I FAMILY MEMBER 10"/>
    <property type="match status" value="1"/>
</dbReference>
<dbReference type="Pfam" id="PF00005">
    <property type="entry name" value="ABC_tran"/>
    <property type="match status" value="1"/>
</dbReference>
<dbReference type="InterPro" id="IPR050334">
    <property type="entry name" value="Molybdenum_import_ModC"/>
</dbReference>
<dbReference type="PROSITE" id="PS00211">
    <property type="entry name" value="ABC_TRANSPORTER_1"/>
    <property type="match status" value="1"/>
</dbReference>
<dbReference type="InterPro" id="IPR017871">
    <property type="entry name" value="ABC_transporter-like_CS"/>
</dbReference>
<dbReference type="InterPro" id="IPR027417">
    <property type="entry name" value="P-loop_NTPase"/>
</dbReference>
<evidence type="ECO:0000256" key="3">
    <source>
        <dbReference type="ARBA" id="ARBA00022505"/>
    </source>
</evidence>
<dbReference type="InterPro" id="IPR003439">
    <property type="entry name" value="ABC_transporter-like_ATP-bd"/>
</dbReference>
<keyword evidence="3 8" id="KW-0500">Molybdenum</keyword>
<feature type="domain" description="Mop" evidence="10">
    <location>
        <begin position="333"/>
        <end position="400"/>
    </location>
</feature>
<evidence type="ECO:0000313" key="12">
    <source>
        <dbReference type="Proteomes" id="UP000460298"/>
    </source>
</evidence>
<evidence type="ECO:0000256" key="5">
    <source>
        <dbReference type="ARBA" id="ARBA00022840"/>
    </source>
</evidence>
<evidence type="ECO:0000256" key="8">
    <source>
        <dbReference type="PROSITE-ProRule" id="PRU01213"/>
    </source>
</evidence>
<dbReference type="PROSITE" id="PS50893">
    <property type="entry name" value="ABC_TRANSPORTER_2"/>
    <property type="match status" value="1"/>
</dbReference>
<dbReference type="Proteomes" id="UP000460298">
    <property type="component" value="Unassembled WGS sequence"/>
</dbReference>
<dbReference type="InterPro" id="IPR004606">
    <property type="entry name" value="Mop_domain"/>
</dbReference>
<feature type="domain" description="ABC transporter" evidence="9">
    <location>
        <begin position="11"/>
        <end position="278"/>
    </location>
</feature>
<dbReference type="GO" id="GO:0005524">
    <property type="term" value="F:ATP binding"/>
    <property type="evidence" value="ECO:0007669"/>
    <property type="project" value="UniProtKB-KW"/>
</dbReference>